<dbReference type="EMBL" id="JMQN01000047">
    <property type="protein sequence ID" value="KEA62599.1"/>
    <property type="molecule type" value="Genomic_DNA"/>
</dbReference>
<evidence type="ECO:0000313" key="2">
    <source>
        <dbReference type="Proteomes" id="UP000028252"/>
    </source>
</evidence>
<dbReference type="Proteomes" id="UP000028252">
    <property type="component" value="Unassembled WGS sequence"/>
</dbReference>
<reference evidence="1 2" key="1">
    <citation type="submission" date="2014-04" db="EMBL/GenBank/DDBJ databases">
        <title>Marinobacterium kochiensis sp. nov., isolated from sediment sample collected from Kochi backwaters in Kerala, India.</title>
        <authorList>
            <person name="Singh A."/>
            <person name="Pinnaka A.K."/>
        </authorList>
    </citation>
    <scope>NUCLEOTIDE SEQUENCE [LARGE SCALE GENOMIC DNA]</scope>
    <source>
        <strain evidence="1 2">AK27</strain>
    </source>
</reference>
<dbReference type="PATRIC" id="fig|1232683.4.peg.3021"/>
<organism evidence="1 2">
    <name type="scientific">Marinobacterium lacunae</name>
    <dbReference type="NCBI Taxonomy" id="1232683"/>
    <lineage>
        <taxon>Bacteria</taxon>
        <taxon>Pseudomonadati</taxon>
        <taxon>Pseudomonadota</taxon>
        <taxon>Gammaproteobacteria</taxon>
        <taxon>Oceanospirillales</taxon>
        <taxon>Oceanospirillaceae</taxon>
        <taxon>Marinobacterium</taxon>
    </lineage>
</organism>
<name>A0A081FVP4_9GAMM</name>
<dbReference type="CDD" id="cd02980">
    <property type="entry name" value="TRX_Fd_family"/>
    <property type="match status" value="1"/>
</dbReference>
<dbReference type="AlphaFoldDB" id="A0A081FVP4"/>
<dbReference type="InterPro" id="IPR036249">
    <property type="entry name" value="Thioredoxin-like_sf"/>
</dbReference>
<evidence type="ECO:0000313" key="1">
    <source>
        <dbReference type="EMBL" id="KEA62599.1"/>
    </source>
</evidence>
<comment type="caution">
    <text evidence="1">The sequence shown here is derived from an EMBL/GenBank/DDBJ whole genome shotgun (WGS) entry which is preliminary data.</text>
</comment>
<accession>A0A081FVP4</accession>
<protein>
    <submittedName>
        <fullName evidence="1">Ferredoxin, 2Fe-2S</fullName>
    </submittedName>
</protein>
<sequence length="107" mass="11420">MPKPQAHVFVCSQQRPEGHPRGSCGAVGASMVAQTFSEEIAKRGLFQQFAVTATGCLGPCHLGANVLIYPGSHLYKAVKPADVNRIIEEHLLGGNPVAELLAPESEW</sequence>
<dbReference type="SUPFAM" id="SSF52833">
    <property type="entry name" value="Thioredoxin-like"/>
    <property type="match status" value="1"/>
</dbReference>
<proteinExistence type="predicted"/>
<gene>
    <name evidence="1" type="ORF">ADIMK_3071</name>
</gene>
<dbReference type="Gene3D" id="3.40.30.10">
    <property type="entry name" value="Glutaredoxin"/>
    <property type="match status" value="1"/>
</dbReference>
<keyword evidence="2" id="KW-1185">Reference proteome</keyword>
<dbReference type="OrthoDB" id="9800597at2"/>
<dbReference type="STRING" id="1232683.ADIMK_3071"/>
<dbReference type="RefSeq" id="WP_036190090.1">
    <property type="nucleotide sequence ID" value="NZ_JMQN01000047.1"/>
</dbReference>
<dbReference type="eggNOG" id="COG3411">
    <property type="taxonomic scope" value="Bacteria"/>
</dbReference>